<dbReference type="GO" id="GO:0052843">
    <property type="term" value="F:inositol-1-diphosphate-2,3,4,5,6-pentakisphosphate diphosphatase activity"/>
    <property type="evidence" value="ECO:0007669"/>
    <property type="project" value="UniProtKB-ARBA"/>
</dbReference>
<evidence type="ECO:0000256" key="12">
    <source>
        <dbReference type="ARBA" id="ARBA00034629"/>
    </source>
</evidence>
<evidence type="ECO:0000313" key="20">
    <source>
        <dbReference type="Proteomes" id="UP001412239"/>
    </source>
</evidence>
<feature type="region of interest" description="Disordered" evidence="16">
    <location>
        <begin position="222"/>
        <end position="307"/>
    </location>
</feature>
<feature type="coiled-coil region" evidence="15">
    <location>
        <begin position="976"/>
        <end position="1003"/>
    </location>
</feature>
<evidence type="ECO:0000256" key="6">
    <source>
        <dbReference type="ARBA" id="ARBA00022679"/>
    </source>
</evidence>
<dbReference type="PANTHER" id="PTHR12750">
    <property type="entry name" value="DIPHOSPHOINOSITOL PENTAKISPHOSPHATE KINASE"/>
    <property type="match status" value="1"/>
</dbReference>
<dbReference type="Pfam" id="PF00328">
    <property type="entry name" value="His_Phos_2"/>
    <property type="match status" value="1"/>
</dbReference>
<feature type="compositionally biased region" description="Polar residues" evidence="16">
    <location>
        <begin position="701"/>
        <end position="718"/>
    </location>
</feature>
<evidence type="ECO:0000256" key="1">
    <source>
        <dbReference type="ARBA" id="ARBA00004245"/>
    </source>
</evidence>
<comment type="catalytic activity">
    <reaction evidence="11">
        <text>5-diphospho-1D-myo-inositol 1,2,3,4,6-pentakisphosphate + ATP + H(+) = 1,5-bis(diphospho)-1D-myo-inositol 2,3,4,6-tetrakisphosphate + ADP</text>
        <dbReference type="Rhea" id="RHEA:10276"/>
        <dbReference type="ChEBI" id="CHEBI:15378"/>
        <dbReference type="ChEBI" id="CHEBI:30616"/>
        <dbReference type="ChEBI" id="CHEBI:58628"/>
        <dbReference type="ChEBI" id="CHEBI:77983"/>
        <dbReference type="ChEBI" id="CHEBI:456216"/>
        <dbReference type="EC" id="2.7.4.24"/>
    </reaction>
    <physiologicalReaction direction="left-to-right" evidence="11">
        <dbReference type="Rhea" id="RHEA:10277"/>
    </physiologicalReaction>
</comment>
<evidence type="ECO:0000259" key="17">
    <source>
        <dbReference type="Pfam" id="PF08443"/>
    </source>
</evidence>
<feature type="compositionally biased region" description="Polar residues" evidence="16">
    <location>
        <begin position="1160"/>
        <end position="1171"/>
    </location>
</feature>
<feature type="region of interest" description="Disordered" evidence="16">
    <location>
        <begin position="858"/>
        <end position="877"/>
    </location>
</feature>
<comment type="function">
    <text evidence="14">Bifunctional inositol kinase that acts in concert with the IP6K kinases to synthesize the diphosphate group-containing inositol pyrophosphates diphosphoinositol pentakisphosphate, PP-InsP5, and bis-diphosphoinositol tetrakisphosphate, (PP)2-InsP4. PP-InsP5 and (PP)2-InsP4, also respectively called InsP7 and InsP8, may regulate a variety of cellular processes, including apoptosis, vesicle trafficking, cytoskeletal dynamics, and exocytosis. Phosphorylates inositol hexakisphosphate (InsP6).</text>
</comment>
<organism evidence="19 20">
    <name type="scientific">Tuber aestivum</name>
    <name type="common">summer truffle</name>
    <dbReference type="NCBI Taxonomy" id="59557"/>
    <lineage>
        <taxon>Eukaryota</taxon>
        <taxon>Fungi</taxon>
        <taxon>Dikarya</taxon>
        <taxon>Ascomycota</taxon>
        <taxon>Pezizomycotina</taxon>
        <taxon>Pezizomycetes</taxon>
        <taxon>Pezizales</taxon>
        <taxon>Tuberaceae</taxon>
        <taxon>Tuber</taxon>
    </lineage>
</organism>
<name>A0A292PJR5_9PEZI</name>
<keyword evidence="15" id="KW-0175">Coiled coil</keyword>
<dbReference type="Pfam" id="PF18086">
    <property type="entry name" value="PPIP5K2_N"/>
    <property type="match status" value="1"/>
</dbReference>
<keyword evidence="9 14" id="KW-0067">ATP-binding</keyword>
<dbReference type="FunFam" id="3.30.470.20:FF:000036">
    <property type="entry name" value="Inositol hexakisphosphate and diphosphoinositol-pentakisphosphate kinase"/>
    <property type="match status" value="1"/>
</dbReference>
<keyword evidence="6 14" id="KW-0808">Transferase</keyword>
<dbReference type="GO" id="GO:0033857">
    <property type="term" value="F:5-diphosphoinositol pentakisphosphate 1-kinase activity"/>
    <property type="evidence" value="ECO:0007669"/>
    <property type="project" value="TreeGrafter"/>
</dbReference>
<dbReference type="GO" id="GO:0005829">
    <property type="term" value="C:cytosol"/>
    <property type="evidence" value="ECO:0007669"/>
    <property type="project" value="TreeGrafter"/>
</dbReference>
<gene>
    <name evidence="19" type="ORF">GSTUAT00008130001</name>
</gene>
<sequence length="1498" mass="165810">MAPSTKFPMPTLPIPTPGSPRARWRDEAIPASSTSNSYGFLNSTYFPLSSSSPLHSNFLFLPSSYSRSIALGSSVPTTERSTASATISTEAAGIAVGKAMAAPAPTGGSRFFLGDGSCVNPGNGSVPGSTISTPGMSQSSSALNLASLNSPNALSLASSSFSESLFGGEANTRRGSISQVGASSGIPTTATSPVNVISNPGTARTSTNEGVGIHVQSRNSFPSLLQQQQQPQQQAQTPQTHPGRSRSRSTMSRHEGAQPVFNQQHQQRTLSRSPISPGTHTKRSSVSSSITNLTDPGGDRDKEKKPRRYGRIGVCALDSKARSKPCRTILNRLIEHGEFETIIFGDKVILDESIENWPTCDFLISFFSTGFPLDKATQYVALRQPYCVNDLQMQKILWDRRLVLRVLDSIKVPTPKRLEVSRDGGPYLPSELAYYLEMKTSIKVPPQGEWKMPQKVELSEDGETLTVDGKCLKKPYVEKPVNGEDHNIHIYFANGGGGRRLFRKVGNKSSEFDPHLSQPRMKGSFIYEQFMDVDNSEDVKAYTVGPEFCHAETRKSPVVDGLVRRNTHGKEIRFVTTLSPVESGMAARICEAFGQTVCGFDLLRVHGKSYVIDVNGWSFVKDNTEYYDRCSSILRSTFIKACQEMNRESYRDPGAMGVLIVPAKERSPSRRPSSKRNSSSHRAALHNLLSRSPSSPRLTSHHQLSPTVATAPNINPTPGQLPMPAAAGQIPQSPLEPMFGENREKPKPAAPQHTWKLKGMVAVLRHADRTPKQKFKFTFHSKPFVDLLKGHTEEVILVEEGLQDVIDATRRAIEGRTEDMDKLAVLKNALEKKVGFAGTKVQIKPMFLRTEVVEESVEINSDGSTASPGSGSTEGRVNVSRVNSVSSFSGDPTKSKQVLDKLQLIIKWGGEPTHSARYQSQDLGESYRKDLLLMNKDALEDVSVFTSSERRVTTSAQIWTGSFLDHKIPDDFVKVRKDLLDDSNAAKDEMDKVKKKLKSLLREGSKPPPQFAWPKDNMPEPSVVMQNVVSLMRFHRKVMHYNYSRLFGTNASSTSLSSLAPSGTPSLAQSTANVQSRWCCGEDPGLFKERWEKLFVEFCEWEKVDPSKISELYDTMKYDALHNRQFLEAIFMPSTAMLEADDIGTAIHYSMEDLNLPTSGDTRKYSLSPSSEGEREIVPQQQRGTSKRERLGLRSRGLRGSGAKQSFEGEASRSYAATQLNSKSKSDVRLSKLRELYRLAKVLFDFVSPQEYGINDEEKLEIGLLTSLPLLKQIVKDLENVQAAENAKSFIYFTKGMLNYLCLVYCILNHGFPESHIYTLLNCIIEGGLPIKMERNAIPELDYLTQICFELLESETKDQPGDSPDEPNTSSYSIRVSISPGCHSKDPLDMHLDAKHCIGCAPRKSLTRHLDWKYVVETLREKFHRVKLPSKFIPINLGEASLKKSTGTSEGKEEKDTEKDGLGAIGAAGKQSPPEMIMEEHLEELVMRDETGNVNNEY</sequence>
<proteinExistence type="inferred from homology"/>
<dbReference type="Proteomes" id="UP001412239">
    <property type="component" value="Unassembled WGS sequence"/>
</dbReference>
<dbReference type="SUPFAM" id="SSF56059">
    <property type="entry name" value="Glutathione synthetase ATP-binding domain-like"/>
    <property type="match status" value="1"/>
</dbReference>
<keyword evidence="8 14" id="KW-0418">Kinase</keyword>
<dbReference type="InterPro" id="IPR000560">
    <property type="entry name" value="His_Pase_clade-2"/>
</dbReference>
<dbReference type="InterPro" id="IPR037446">
    <property type="entry name" value="His_Pase_VIP1"/>
</dbReference>
<keyword evidence="4 14" id="KW-0963">Cytoplasm</keyword>
<feature type="compositionally biased region" description="Low complexity" evidence="16">
    <location>
        <begin position="226"/>
        <end position="240"/>
    </location>
</feature>
<dbReference type="Gene3D" id="3.40.50.1240">
    <property type="entry name" value="Phosphoglycerate mutase-like"/>
    <property type="match status" value="1"/>
</dbReference>
<feature type="region of interest" description="Disordered" evidence="16">
    <location>
        <begin position="175"/>
        <end position="208"/>
    </location>
</feature>
<feature type="compositionally biased region" description="Polar residues" evidence="16">
    <location>
        <begin position="858"/>
        <end position="875"/>
    </location>
</feature>
<evidence type="ECO:0000256" key="13">
    <source>
        <dbReference type="ARBA" id="ARBA00071668"/>
    </source>
</evidence>
<comment type="catalytic activity">
    <reaction evidence="12">
        <text>1D-myo-inositol hexakisphosphate + ATP = 1-diphospho-1D-myo-inositol 2,3,4,5,6-pentakisphosphate + ADP</text>
        <dbReference type="Rhea" id="RHEA:37459"/>
        <dbReference type="ChEBI" id="CHEBI:30616"/>
        <dbReference type="ChEBI" id="CHEBI:58130"/>
        <dbReference type="ChEBI" id="CHEBI:74946"/>
        <dbReference type="ChEBI" id="CHEBI:456216"/>
        <dbReference type="EC" id="2.7.4.24"/>
    </reaction>
    <physiologicalReaction direction="left-to-right" evidence="12">
        <dbReference type="Rhea" id="RHEA:37460"/>
    </physiologicalReaction>
</comment>
<evidence type="ECO:0000256" key="3">
    <source>
        <dbReference type="ARBA" id="ARBA00012893"/>
    </source>
</evidence>
<dbReference type="PANTHER" id="PTHR12750:SF9">
    <property type="entry name" value="INOSITOL HEXAKISPHOSPHATE AND DIPHOSPHOINOSITOL-PENTAKISPHOSPHATE KINASE"/>
    <property type="match status" value="1"/>
</dbReference>
<evidence type="ECO:0000256" key="2">
    <source>
        <dbReference type="ARBA" id="ARBA00005609"/>
    </source>
</evidence>
<dbReference type="GO" id="GO:0005856">
    <property type="term" value="C:cytoskeleton"/>
    <property type="evidence" value="ECO:0007669"/>
    <property type="project" value="UniProtKB-SubCell"/>
</dbReference>
<dbReference type="InterPro" id="IPR029033">
    <property type="entry name" value="His_PPase_superfam"/>
</dbReference>
<dbReference type="FunFam" id="3.40.50.11950:FF:000002">
    <property type="entry name" value="Inositol hexakisphosphate and diphosphoinositol-pentakisphosphate kinase"/>
    <property type="match status" value="1"/>
</dbReference>
<dbReference type="GO" id="GO:0006020">
    <property type="term" value="P:inositol metabolic process"/>
    <property type="evidence" value="ECO:0007669"/>
    <property type="project" value="TreeGrafter"/>
</dbReference>
<feature type="region of interest" description="Disordered" evidence="16">
    <location>
        <begin position="1160"/>
        <end position="1210"/>
    </location>
</feature>
<keyword evidence="20" id="KW-1185">Reference proteome</keyword>
<dbReference type="InterPro" id="IPR013651">
    <property type="entry name" value="ATP-grasp_RimK-type"/>
</dbReference>
<dbReference type="EC" id="2.7.4.24" evidence="3 14"/>
<feature type="compositionally biased region" description="Polar residues" evidence="16">
    <location>
        <begin position="260"/>
        <end position="294"/>
    </location>
</feature>
<evidence type="ECO:0000256" key="15">
    <source>
        <dbReference type="SAM" id="Coils"/>
    </source>
</evidence>
<feature type="domain" description="VIP1 N-terminal" evidence="18">
    <location>
        <begin position="311"/>
        <end position="399"/>
    </location>
</feature>
<feature type="region of interest" description="Disordered" evidence="16">
    <location>
        <begin position="1443"/>
        <end position="1475"/>
    </location>
</feature>
<dbReference type="Gene3D" id="3.30.470.20">
    <property type="entry name" value="ATP-grasp fold, B domain"/>
    <property type="match status" value="1"/>
</dbReference>
<keyword evidence="5" id="KW-0597">Phosphoprotein</keyword>
<evidence type="ECO:0000256" key="11">
    <source>
        <dbReference type="ARBA" id="ARBA00033696"/>
    </source>
</evidence>
<comment type="subcellular location">
    <subcellularLocation>
        <location evidence="1 14">Cytoplasm</location>
        <location evidence="1 14">Cytoskeleton</location>
    </subcellularLocation>
</comment>
<dbReference type="EMBL" id="LN891178">
    <property type="protein sequence ID" value="CUS07789.1"/>
    <property type="molecule type" value="Genomic_DNA"/>
</dbReference>
<evidence type="ECO:0000256" key="10">
    <source>
        <dbReference type="ARBA" id="ARBA00023212"/>
    </source>
</evidence>
<feature type="compositionally biased region" description="Basic and acidic residues" evidence="16">
    <location>
        <begin position="1450"/>
        <end position="1461"/>
    </location>
</feature>
<keyword evidence="10" id="KW-0206">Cytoskeleton</keyword>
<protein>
    <recommendedName>
        <fullName evidence="13 14">Inositol hexakisphosphate and diphosphoinositol-pentakisphosphate kinase</fullName>
        <ecNumber evidence="3 14">2.7.4.24</ecNumber>
    </recommendedName>
</protein>
<evidence type="ECO:0000313" key="19">
    <source>
        <dbReference type="EMBL" id="CUS07789.1"/>
    </source>
</evidence>
<evidence type="ECO:0000256" key="16">
    <source>
        <dbReference type="SAM" id="MobiDB-lite"/>
    </source>
</evidence>
<evidence type="ECO:0000256" key="9">
    <source>
        <dbReference type="ARBA" id="ARBA00022840"/>
    </source>
</evidence>
<dbReference type="GO" id="GO:0032958">
    <property type="term" value="P:inositol phosphate biosynthetic process"/>
    <property type="evidence" value="ECO:0007669"/>
    <property type="project" value="TreeGrafter"/>
</dbReference>
<evidence type="ECO:0000256" key="4">
    <source>
        <dbReference type="ARBA" id="ARBA00022490"/>
    </source>
</evidence>
<feature type="compositionally biased region" description="Low complexity" evidence="16">
    <location>
        <begin position="675"/>
        <end position="698"/>
    </location>
</feature>
<accession>A0A292PJR5</accession>
<evidence type="ECO:0000256" key="8">
    <source>
        <dbReference type="ARBA" id="ARBA00022777"/>
    </source>
</evidence>
<keyword evidence="7 14" id="KW-0547">Nucleotide-binding</keyword>
<dbReference type="Gene3D" id="3.40.50.11950">
    <property type="match status" value="1"/>
</dbReference>
<evidence type="ECO:0000259" key="18">
    <source>
        <dbReference type="Pfam" id="PF18086"/>
    </source>
</evidence>
<dbReference type="SUPFAM" id="SSF53254">
    <property type="entry name" value="Phosphoglycerate mutase-like"/>
    <property type="match status" value="1"/>
</dbReference>
<evidence type="ECO:0000256" key="14">
    <source>
        <dbReference type="RuleBase" id="RU365032"/>
    </source>
</evidence>
<dbReference type="GO" id="GO:0052723">
    <property type="term" value="F:inositol hexakisphosphate 1-kinase activity"/>
    <property type="evidence" value="ECO:0007669"/>
    <property type="project" value="UniProtKB-ARBA"/>
</dbReference>
<dbReference type="Pfam" id="PF08443">
    <property type="entry name" value="RimK"/>
    <property type="match status" value="1"/>
</dbReference>
<dbReference type="GO" id="GO:0005524">
    <property type="term" value="F:ATP binding"/>
    <property type="evidence" value="ECO:0007669"/>
    <property type="project" value="UniProtKB-KW"/>
</dbReference>
<feature type="domain" description="ATP-grasp fold RimK-type" evidence="17">
    <location>
        <begin position="522"/>
        <end position="616"/>
    </location>
</feature>
<feature type="region of interest" description="Disordered" evidence="16">
    <location>
        <begin position="660"/>
        <end position="753"/>
    </location>
</feature>
<reference evidence="19" key="1">
    <citation type="submission" date="2015-10" db="EMBL/GenBank/DDBJ databases">
        <authorList>
            <person name="Regsiter A."/>
            <person name="william w."/>
        </authorList>
    </citation>
    <scope>NUCLEOTIDE SEQUENCE</scope>
    <source>
        <strain evidence="19">Montdore</strain>
    </source>
</reference>
<feature type="region of interest" description="Disordered" evidence="16">
    <location>
        <begin position="1"/>
        <end position="22"/>
    </location>
</feature>
<comment type="similarity">
    <text evidence="2 14">Belongs to the histidine acid phosphatase family. VIP1 subfamily.</text>
</comment>
<evidence type="ECO:0000256" key="7">
    <source>
        <dbReference type="ARBA" id="ARBA00022741"/>
    </source>
</evidence>
<evidence type="ECO:0000256" key="5">
    <source>
        <dbReference type="ARBA" id="ARBA00022553"/>
    </source>
</evidence>
<dbReference type="InterPro" id="IPR040557">
    <property type="entry name" value="VIP1_N"/>
</dbReference>